<reference evidence="5 6" key="1">
    <citation type="submission" date="2024-06" db="EMBL/GenBank/DDBJ databases">
        <title>Sorghum-associated microbial communities from plants grown in Nebraska, USA.</title>
        <authorList>
            <person name="Schachtman D."/>
        </authorList>
    </citation>
    <scope>NUCLEOTIDE SEQUENCE [LARGE SCALE GENOMIC DNA]</scope>
    <source>
        <strain evidence="5 6">1073</strain>
    </source>
</reference>
<comment type="caution">
    <text evidence="5">The sequence shown here is derived from an EMBL/GenBank/DDBJ whole genome shotgun (WGS) entry which is preliminary data.</text>
</comment>
<keyword evidence="3" id="KW-0804">Transcription</keyword>
<dbReference type="SUPFAM" id="SSF46689">
    <property type="entry name" value="Homeodomain-like"/>
    <property type="match status" value="2"/>
</dbReference>
<accession>A0ABV2JP09</accession>
<name>A0ABV2JP09_9GAMM</name>
<evidence type="ECO:0000256" key="3">
    <source>
        <dbReference type="ARBA" id="ARBA00023163"/>
    </source>
</evidence>
<dbReference type="PRINTS" id="PR00032">
    <property type="entry name" value="HTHARAC"/>
</dbReference>
<dbReference type="Pfam" id="PF12833">
    <property type="entry name" value="HTH_18"/>
    <property type="match status" value="1"/>
</dbReference>
<dbReference type="InterPro" id="IPR018060">
    <property type="entry name" value="HTH_AraC"/>
</dbReference>
<dbReference type="InterPro" id="IPR009057">
    <property type="entry name" value="Homeodomain-like_sf"/>
</dbReference>
<keyword evidence="2" id="KW-0238">DNA-binding</keyword>
<dbReference type="InterPro" id="IPR032783">
    <property type="entry name" value="AraC_lig"/>
</dbReference>
<dbReference type="RefSeq" id="WP_354012069.1">
    <property type="nucleotide sequence ID" value="NZ_JBEPMU010000001.1"/>
</dbReference>
<sequence length="317" mass="34205">MNTDFGMSAARTDVLSQVLTLIRLRGDLVYTTHLSQPWGLRFPPGPAHFCFVEVGGAWVTPAGQPPLWIEAGDLVLLPLGKGHTIAHATDSPIDNVDAIAPDHFDRDKLVLRHGGEGSTSQLVCGFFSFEGSPLPAVMSALPALIHVPKGDAGAPPWLAAISHFLVDEARRPDPGSSLMISRLIDLLVIRTLRSWAASEANRVGWLGGLAEERIGRVLAAMHADPFKRWTVESLASVAAMSRSIFAERFTAAVGEPPLRYLSRWRLTIAADMLRSGGLKVTEAAYKTGYASDAAFSRAFKSHFGYAPSEAKIQQTAV</sequence>
<evidence type="ECO:0000256" key="1">
    <source>
        <dbReference type="ARBA" id="ARBA00023015"/>
    </source>
</evidence>
<evidence type="ECO:0000313" key="5">
    <source>
        <dbReference type="EMBL" id="MET3650572.1"/>
    </source>
</evidence>
<organism evidence="5 6">
    <name type="scientific">Dyella japonica</name>
    <dbReference type="NCBI Taxonomy" id="231455"/>
    <lineage>
        <taxon>Bacteria</taxon>
        <taxon>Pseudomonadati</taxon>
        <taxon>Pseudomonadota</taxon>
        <taxon>Gammaproteobacteria</taxon>
        <taxon>Lysobacterales</taxon>
        <taxon>Rhodanobacteraceae</taxon>
        <taxon>Dyella</taxon>
    </lineage>
</organism>
<feature type="domain" description="HTH araC/xylS-type" evidence="4">
    <location>
        <begin position="215"/>
        <end position="313"/>
    </location>
</feature>
<keyword evidence="1" id="KW-0805">Transcription regulation</keyword>
<keyword evidence="6" id="KW-1185">Reference proteome</keyword>
<gene>
    <name evidence="5" type="ORF">ABIC75_000274</name>
</gene>
<evidence type="ECO:0000256" key="2">
    <source>
        <dbReference type="ARBA" id="ARBA00023125"/>
    </source>
</evidence>
<evidence type="ECO:0000259" key="4">
    <source>
        <dbReference type="PROSITE" id="PS01124"/>
    </source>
</evidence>
<dbReference type="PANTHER" id="PTHR46796:SF7">
    <property type="entry name" value="ARAC FAMILY TRANSCRIPTIONAL REGULATOR"/>
    <property type="match status" value="1"/>
</dbReference>
<dbReference type="SMART" id="SM00342">
    <property type="entry name" value="HTH_ARAC"/>
    <property type="match status" value="1"/>
</dbReference>
<evidence type="ECO:0000313" key="6">
    <source>
        <dbReference type="Proteomes" id="UP001549184"/>
    </source>
</evidence>
<dbReference type="EMBL" id="JBEPMU010000001">
    <property type="protein sequence ID" value="MET3650572.1"/>
    <property type="molecule type" value="Genomic_DNA"/>
</dbReference>
<dbReference type="InterPro" id="IPR020449">
    <property type="entry name" value="Tscrpt_reg_AraC-type_HTH"/>
</dbReference>
<dbReference type="PROSITE" id="PS01124">
    <property type="entry name" value="HTH_ARAC_FAMILY_2"/>
    <property type="match status" value="1"/>
</dbReference>
<dbReference type="Proteomes" id="UP001549184">
    <property type="component" value="Unassembled WGS sequence"/>
</dbReference>
<dbReference type="PANTHER" id="PTHR46796">
    <property type="entry name" value="HTH-TYPE TRANSCRIPTIONAL ACTIVATOR RHAS-RELATED"/>
    <property type="match status" value="1"/>
</dbReference>
<dbReference type="InterPro" id="IPR018062">
    <property type="entry name" value="HTH_AraC-typ_CS"/>
</dbReference>
<dbReference type="InterPro" id="IPR050204">
    <property type="entry name" value="AraC_XylS_family_regulators"/>
</dbReference>
<dbReference type="Gene3D" id="1.10.10.60">
    <property type="entry name" value="Homeodomain-like"/>
    <property type="match status" value="2"/>
</dbReference>
<protein>
    <submittedName>
        <fullName evidence="5">AraC-like DNA-binding protein</fullName>
    </submittedName>
</protein>
<dbReference type="PROSITE" id="PS00041">
    <property type="entry name" value="HTH_ARAC_FAMILY_1"/>
    <property type="match status" value="1"/>
</dbReference>
<dbReference type="Pfam" id="PF12852">
    <property type="entry name" value="Cupin_6"/>
    <property type="match status" value="1"/>
</dbReference>
<proteinExistence type="predicted"/>